<feature type="region of interest" description="Disordered" evidence="2">
    <location>
        <begin position="1"/>
        <end position="44"/>
    </location>
</feature>
<keyword evidence="4" id="KW-0378">Hydrolase</keyword>
<dbReference type="PANTHER" id="PTHR23076:SF97">
    <property type="entry name" value="ATP-DEPENDENT ZINC METALLOPROTEASE YME1L1"/>
    <property type="match status" value="1"/>
</dbReference>
<keyword evidence="1" id="KW-0547">Nucleotide-binding</keyword>
<dbReference type="InterPro" id="IPR003593">
    <property type="entry name" value="AAA+_ATPase"/>
</dbReference>
<accession>A0A1G5F424</accession>
<dbReference type="CDD" id="cd19481">
    <property type="entry name" value="RecA-like_protease"/>
    <property type="match status" value="1"/>
</dbReference>
<dbReference type="SUPFAM" id="SSF140990">
    <property type="entry name" value="FtsH protease domain-like"/>
    <property type="match status" value="1"/>
</dbReference>
<dbReference type="InterPro" id="IPR027417">
    <property type="entry name" value="P-loop_NTPase"/>
</dbReference>
<organism evidence="4 5">
    <name type="scientific">Microvirga guangxiensis</name>
    <dbReference type="NCBI Taxonomy" id="549386"/>
    <lineage>
        <taxon>Bacteria</taxon>
        <taxon>Pseudomonadati</taxon>
        <taxon>Pseudomonadota</taxon>
        <taxon>Alphaproteobacteria</taxon>
        <taxon>Hyphomicrobiales</taxon>
        <taxon>Methylobacteriaceae</taxon>
        <taxon>Microvirga</taxon>
    </lineage>
</organism>
<dbReference type="GO" id="GO:0005524">
    <property type="term" value="F:ATP binding"/>
    <property type="evidence" value="ECO:0007669"/>
    <property type="project" value="UniProtKB-KW"/>
</dbReference>
<dbReference type="InterPro" id="IPR003960">
    <property type="entry name" value="ATPase_AAA_CS"/>
</dbReference>
<dbReference type="SUPFAM" id="SSF52540">
    <property type="entry name" value="P-loop containing nucleoside triphosphate hydrolases"/>
    <property type="match status" value="1"/>
</dbReference>
<evidence type="ECO:0000313" key="5">
    <source>
        <dbReference type="Proteomes" id="UP000199569"/>
    </source>
</evidence>
<dbReference type="PANTHER" id="PTHR23076">
    <property type="entry name" value="METALLOPROTEASE M41 FTSH"/>
    <property type="match status" value="1"/>
</dbReference>
<reference evidence="5" key="1">
    <citation type="submission" date="2016-10" db="EMBL/GenBank/DDBJ databases">
        <authorList>
            <person name="Varghese N."/>
            <person name="Submissions S."/>
        </authorList>
    </citation>
    <scope>NUCLEOTIDE SEQUENCE [LARGE SCALE GENOMIC DNA]</scope>
    <source>
        <strain evidence="5">CGMCC 1.7666</strain>
    </source>
</reference>
<feature type="compositionally biased region" description="Polar residues" evidence="2">
    <location>
        <begin position="1"/>
        <end position="15"/>
    </location>
</feature>
<evidence type="ECO:0000259" key="3">
    <source>
        <dbReference type="SMART" id="SM00382"/>
    </source>
</evidence>
<dbReference type="PROSITE" id="PS00674">
    <property type="entry name" value="AAA"/>
    <property type="match status" value="1"/>
</dbReference>
<dbReference type="Pfam" id="PF00004">
    <property type="entry name" value="AAA"/>
    <property type="match status" value="1"/>
</dbReference>
<proteinExistence type="inferred from homology"/>
<evidence type="ECO:0000256" key="2">
    <source>
        <dbReference type="SAM" id="MobiDB-lite"/>
    </source>
</evidence>
<dbReference type="Pfam" id="PF01434">
    <property type="entry name" value="Peptidase_M41"/>
    <property type="match status" value="1"/>
</dbReference>
<dbReference type="EMBL" id="FMVJ01000003">
    <property type="protein sequence ID" value="SCY34005.1"/>
    <property type="molecule type" value="Genomic_DNA"/>
</dbReference>
<dbReference type="SMART" id="SM00382">
    <property type="entry name" value="AAA"/>
    <property type="match status" value="1"/>
</dbReference>
<evidence type="ECO:0000313" key="4">
    <source>
        <dbReference type="EMBL" id="SCY34005.1"/>
    </source>
</evidence>
<dbReference type="RefSeq" id="WP_091131687.1">
    <property type="nucleotide sequence ID" value="NZ_FMVJ01000003.1"/>
</dbReference>
<comment type="similarity">
    <text evidence="1">Belongs to the AAA ATPase family.</text>
</comment>
<dbReference type="InterPro" id="IPR037219">
    <property type="entry name" value="Peptidase_M41-like"/>
</dbReference>
<dbReference type="GO" id="GO:0004222">
    <property type="term" value="F:metalloendopeptidase activity"/>
    <property type="evidence" value="ECO:0007669"/>
    <property type="project" value="InterPro"/>
</dbReference>
<keyword evidence="1" id="KW-0067">ATP-binding</keyword>
<dbReference type="GO" id="GO:0005886">
    <property type="term" value="C:plasma membrane"/>
    <property type="evidence" value="ECO:0007669"/>
    <property type="project" value="TreeGrafter"/>
</dbReference>
<dbReference type="GO" id="GO:0030163">
    <property type="term" value="P:protein catabolic process"/>
    <property type="evidence" value="ECO:0007669"/>
    <property type="project" value="TreeGrafter"/>
</dbReference>
<dbReference type="InterPro" id="IPR000642">
    <property type="entry name" value="Peptidase_M41"/>
</dbReference>
<name>A0A1G5F424_9HYPH</name>
<feature type="domain" description="AAA+ ATPase" evidence="3">
    <location>
        <begin position="259"/>
        <end position="402"/>
    </location>
</feature>
<dbReference type="InterPro" id="IPR003959">
    <property type="entry name" value="ATPase_AAA_core"/>
</dbReference>
<dbReference type="Gene3D" id="1.20.58.760">
    <property type="entry name" value="Peptidase M41"/>
    <property type="match status" value="1"/>
</dbReference>
<dbReference type="OrthoDB" id="9809379at2"/>
<dbReference type="Proteomes" id="UP000199569">
    <property type="component" value="Unassembled WGS sequence"/>
</dbReference>
<dbReference type="STRING" id="549386.SAMN02927923_01211"/>
<dbReference type="Gene3D" id="1.10.8.60">
    <property type="match status" value="1"/>
</dbReference>
<dbReference type="GO" id="GO:0004176">
    <property type="term" value="F:ATP-dependent peptidase activity"/>
    <property type="evidence" value="ECO:0007669"/>
    <property type="project" value="InterPro"/>
</dbReference>
<keyword evidence="5" id="KW-1185">Reference proteome</keyword>
<gene>
    <name evidence="4" type="ORF">SAMN02927923_01211</name>
</gene>
<dbReference type="AlphaFoldDB" id="A0A1G5F424"/>
<keyword evidence="4" id="KW-0645">Protease</keyword>
<dbReference type="GO" id="GO:0016887">
    <property type="term" value="F:ATP hydrolysis activity"/>
    <property type="evidence" value="ECO:0007669"/>
    <property type="project" value="InterPro"/>
</dbReference>
<dbReference type="GO" id="GO:0006508">
    <property type="term" value="P:proteolysis"/>
    <property type="evidence" value="ECO:0007669"/>
    <property type="project" value="UniProtKB-KW"/>
</dbReference>
<evidence type="ECO:0000256" key="1">
    <source>
        <dbReference type="RuleBase" id="RU003651"/>
    </source>
</evidence>
<sequence length="659" mass="70444">MSTISETLKTPSTDSLPFPDLELESETPATEASTKSKDEPPTAPSELIADLALRRALGRNGRRLLQKGGALVLVLHVPTAAWVEAISSAANRLLGHKAVVLQAKTNQRRYSETLEIQVTHALERNVPVLAVSQAPDLYLPSVVTGAADLVVHVPPPSPKLMGEAIAAWCRSQQPRGLKAEDLAGLDLPDLSASLRPGSKTPEICIERLRRAARSRTVAHRDDDTPRLEDLHGYGPARDWALALVDDVARLRRGEIGPDALESCLLFGIPGTGKSTLARSIARTANLPLFQSSIAKFFADGPGYLDSVIKQMNAFFDQLIAAAPSVGFLDEVDALPNRATLSHKGADWWLPVITNMLLRIDQVRATKAGVVLLAATNHVERVDAALRRPGRFDRTFEIMPPDEEALIAILRLHLGADLKDADLTPVARLGQGATGAVAVGWIRAARQRARLAERMMGLDDLLAEAAPVDPRSAEQLRIVAIHEAGHAIVAHRLNLPVLSATIMASDTAGGSTRLNITGLTPDRITLEAQVMAALAGRCADIVLGQGANAGAASDLKEATRLVAALHVSFGLGETLSYRAPQQDALSTLMMDPKMAATVEADLQRLMARTMVLVESNIAAILALTEQLLAKRVVSAKEIASVAAAHLPSSKMSIRKSLVLC</sequence>
<dbReference type="Gene3D" id="3.40.50.300">
    <property type="entry name" value="P-loop containing nucleotide triphosphate hydrolases"/>
    <property type="match status" value="1"/>
</dbReference>
<protein>
    <submittedName>
        <fullName evidence="4">ATP-dependent Zn proteases</fullName>
    </submittedName>
</protein>